<keyword evidence="3" id="KW-1185">Reference proteome</keyword>
<evidence type="ECO:0000313" key="3">
    <source>
        <dbReference type="Proteomes" id="UP000241507"/>
    </source>
</evidence>
<protein>
    <submittedName>
        <fullName evidence="2">Cupin</fullName>
    </submittedName>
</protein>
<dbReference type="PANTHER" id="PTHR12461:SF105">
    <property type="entry name" value="HYPOXIA-INDUCIBLE FACTOR 1-ALPHA INHIBITOR"/>
    <property type="match status" value="1"/>
</dbReference>
<dbReference type="Proteomes" id="UP000241507">
    <property type="component" value="Chromosome"/>
</dbReference>
<feature type="domain" description="JmjC" evidence="1">
    <location>
        <begin position="108"/>
        <end position="259"/>
    </location>
</feature>
<sequence>MGKEMMKLQPIPRVEKISKDDFVRNFVQPQKPVVIEKLIENWPAFKKWDLDYISKIAGEKTVPLYDDRPISSEFKFNEPHAEMKMADYINLLKSGPTNYRIFLYHLMKEVPELQKDFKFPDIGLRFIKQLPMLFFGGENSQVFMHYDIDYANILHCHFHGKKQCILFPPAESKHLYKVPHALISREDINFNDPDFDKFPALKNASGYITELSHGEALYMPEGYWHHMTYLSPGFSMSLRATPRTLTNFSKAVYNLVIMRNFDNYMRKLKGQKWIDYKNEQAIKRTHKKSNIIQ</sequence>
<dbReference type="RefSeq" id="WP_107011288.1">
    <property type="nucleotide sequence ID" value="NZ_CP028136.1"/>
</dbReference>
<name>A0A2R3Z2K3_9FLAO</name>
<organism evidence="2 3">
    <name type="scientific">Christiangramia fulva</name>
    <dbReference type="NCBI Taxonomy" id="2126553"/>
    <lineage>
        <taxon>Bacteria</taxon>
        <taxon>Pseudomonadati</taxon>
        <taxon>Bacteroidota</taxon>
        <taxon>Flavobacteriia</taxon>
        <taxon>Flavobacteriales</taxon>
        <taxon>Flavobacteriaceae</taxon>
        <taxon>Christiangramia</taxon>
    </lineage>
</organism>
<gene>
    <name evidence="2" type="ORF">C7S20_04105</name>
</gene>
<reference evidence="3" key="1">
    <citation type="submission" date="2018-03" db="EMBL/GenBank/DDBJ databases">
        <title>Gramella fulva sp. nov., isolated from a dry surface of tidal flat.</title>
        <authorList>
            <person name="Hwang S.H."/>
            <person name="Hwang W.M."/>
            <person name="Kang K."/>
            <person name="Ahn T.-Y."/>
        </authorList>
    </citation>
    <scope>NUCLEOTIDE SEQUENCE [LARGE SCALE GENOMIC DNA]</scope>
    <source>
        <strain evidence="3">SH35</strain>
    </source>
</reference>
<dbReference type="PROSITE" id="PS51184">
    <property type="entry name" value="JMJC"/>
    <property type="match status" value="1"/>
</dbReference>
<accession>A0A2R3Z2K3</accession>
<dbReference type="SUPFAM" id="SSF51197">
    <property type="entry name" value="Clavaminate synthase-like"/>
    <property type="match status" value="1"/>
</dbReference>
<dbReference type="AlphaFoldDB" id="A0A2R3Z2K3"/>
<dbReference type="Pfam" id="PF13621">
    <property type="entry name" value="Cupin_8"/>
    <property type="match status" value="1"/>
</dbReference>
<dbReference type="KEGG" id="grs:C7S20_04105"/>
<evidence type="ECO:0000259" key="1">
    <source>
        <dbReference type="PROSITE" id="PS51184"/>
    </source>
</evidence>
<dbReference type="InterPro" id="IPR041667">
    <property type="entry name" value="Cupin_8"/>
</dbReference>
<dbReference type="OrthoDB" id="2942327at2"/>
<proteinExistence type="predicted"/>
<dbReference type="Gene3D" id="2.60.120.650">
    <property type="entry name" value="Cupin"/>
    <property type="match status" value="1"/>
</dbReference>
<dbReference type="PANTHER" id="PTHR12461">
    <property type="entry name" value="HYPOXIA-INDUCIBLE FACTOR 1 ALPHA INHIBITOR-RELATED"/>
    <property type="match status" value="1"/>
</dbReference>
<dbReference type="InterPro" id="IPR003347">
    <property type="entry name" value="JmjC_dom"/>
</dbReference>
<dbReference type="EMBL" id="CP028136">
    <property type="protein sequence ID" value="AVR44510.1"/>
    <property type="molecule type" value="Genomic_DNA"/>
</dbReference>
<evidence type="ECO:0000313" key="2">
    <source>
        <dbReference type="EMBL" id="AVR44510.1"/>
    </source>
</evidence>